<keyword evidence="9" id="KW-1185">Reference proteome</keyword>
<evidence type="ECO:0000256" key="7">
    <source>
        <dbReference type="SAM" id="MobiDB-lite"/>
    </source>
</evidence>
<keyword evidence="4" id="KW-0564">Palmitate</keyword>
<accession>A0A1I6HBP4</accession>
<sequence>MFNLKVMRLIIVAGTLGFIAACGQKGPLELPPPAEQNQPTNPAENGE</sequence>
<name>A0A1I6HBP4_9GAMM</name>
<dbReference type="NCBIfam" id="NF047847">
    <property type="entry name" value="SS_mature_LptM"/>
    <property type="match status" value="1"/>
</dbReference>
<gene>
    <name evidence="8" type="ORF">SAMN04488070_1706</name>
</gene>
<dbReference type="GO" id="GO:0009279">
    <property type="term" value="C:cell outer membrane"/>
    <property type="evidence" value="ECO:0007669"/>
    <property type="project" value="UniProtKB-SubCell"/>
</dbReference>
<feature type="region of interest" description="Disordered" evidence="7">
    <location>
        <begin position="27"/>
        <end position="47"/>
    </location>
</feature>
<dbReference type="Proteomes" id="UP000199424">
    <property type="component" value="Unassembled WGS sequence"/>
</dbReference>
<evidence type="ECO:0000256" key="2">
    <source>
        <dbReference type="ARBA" id="ARBA00022729"/>
    </source>
</evidence>
<keyword evidence="3" id="KW-0472">Membrane</keyword>
<comment type="subcellular location">
    <subcellularLocation>
        <location evidence="1">Cell outer membrane</location>
        <topology evidence="1">Lipid-anchor</topology>
    </subcellularLocation>
</comment>
<proteinExistence type="predicted"/>
<evidence type="ECO:0000256" key="3">
    <source>
        <dbReference type="ARBA" id="ARBA00023136"/>
    </source>
</evidence>
<dbReference type="Pfam" id="PF13627">
    <property type="entry name" value="LptM_cons"/>
    <property type="match status" value="1"/>
</dbReference>
<dbReference type="RefSeq" id="WP_130203439.1">
    <property type="nucleotide sequence ID" value="NZ_FOYU01000002.1"/>
</dbReference>
<feature type="compositionally biased region" description="Polar residues" evidence="7">
    <location>
        <begin position="35"/>
        <end position="47"/>
    </location>
</feature>
<organism evidence="8 9">
    <name type="scientific">Pseudidiomarina maritima</name>
    <dbReference type="NCBI Taxonomy" id="519453"/>
    <lineage>
        <taxon>Bacteria</taxon>
        <taxon>Pseudomonadati</taxon>
        <taxon>Pseudomonadota</taxon>
        <taxon>Gammaproteobacteria</taxon>
        <taxon>Alteromonadales</taxon>
        <taxon>Idiomarinaceae</taxon>
        <taxon>Pseudidiomarina</taxon>
    </lineage>
</organism>
<evidence type="ECO:0000256" key="5">
    <source>
        <dbReference type="ARBA" id="ARBA00023237"/>
    </source>
</evidence>
<evidence type="ECO:0000256" key="6">
    <source>
        <dbReference type="ARBA" id="ARBA00023288"/>
    </source>
</evidence>
<evidence type="ECO:0000256" key="1">
    <source>
        <dbReference type="ARBA" id="ARBA00004459"/>
    </source>
</evidence>
<protein>
    <submittedName>
        <fullName evidence="8">Predicted small lipoprotein YifL</fullName>
    </submittedName>
</protein>
<evidence type="ECO:0000256" key="4">
    <source>
        <dbReference type="ARBA" id="ARBA00023139"/>
    </source>
</evidence>
<keyword evidence="2" id="KW-0732">Signal</keyword>
<reference evidence="9" key="1">
    <citation type="submission" date="2016-10" db="EMBL/GenBank/DDBJ databases">
        <authorList>
            <person name="Varghese N."/>
            <person name="Submissions S."/>
        </authorList>
    </citation>
    <scope>NUCLEOTIDE SEQUENCE [LARGE SCALE GENOMIC DNA]</scope>
    <source>
        <strain evidence="9">CGMCC 1.7285</strain>
    </source>
</reference>
<dbReference type="PROSITE" id="PS51257">
    <property type="entry name" value="PROKAR_LIPOPROTEIN"/>
    <property type="match status" value="1"/>
</dbReference>
<dbReference type="AlphaFoldDB" id="A0A1I6HBP4"/>
<evidence type="ECO:0000313" key="8">
    <source>
        <dbReference type="EMBL" id="SFR51808.1"/>
    </source>
</evidence>
<keyword evidence="6 8" id="KW-0449">Lipoprotein</keyword>
<evidence type="ECO:0000313" key="9">
    <source>
        <dbReference type="Proteomes" id="UP000199424"/>
    </source>
</evidence>
<keyword evidence="5" id="KW-0998">Cell outer membrane</keyword>
<dbReference type="EMBL" id="FOYU01000002">
    <property type="protein sequence ID" value="SFR51808.1"/>
    <property type="molecule type" value="Genomic_DNA"/>
</dbReference>
<dbReference type="InterPro" id="IPR032831">
    <property type="entry name" value="LptM_cons"/>
</dbReference>